<feature type="compositionally biased region" description="Basic and acidic residues" evidence="1">
    <location>
        <begin position="186"/>
        <end position="198"/>
    </location>
</feature>
<organism evidence="2 3">
    <name type="scientific">Ilex paraguariensis</name>
    <name type="common">yerba mate</name>
    <dbReference type="NCBI Taxonomy" id="185542"/>
    <lineage>
        <taxon>Eukaryota</taxon>
        <taxon>Viridiplantae</taxon>
        <taxon>Streptophyta</taxon>
        <taxon>Embryophyta</taxon>
        <taxon>Tracheophyta</taxon>
        <taxon>Spermatophyta</taxon>
        <taxon>Magnoliopsida</taxon>
        <taxon>eudicotyledons</taxon>
        <taxon>Gunneridae</taxon>
        <taxon>Pentapetalae</taxon>
        <taxon>asterids</taxon>
        <taxon>campanulids</taxon>
        <taxon>Aquifoliales</taxon>
        <taxon>Aquifoliaceae</taxon>
        <taxon>Ilex</taxon>
    </lineage>
</organism>
<feature type="region of interest" description="Disordered" evidence="1">
    <location>
        <begin position="248"/>
        <end position="316"/>
    </location>
</feature>
<dbReference type="AlphaFoldDB" id="A0ABC8QQ15"/>
<name>A0ABC8QQ15_9AQUA</name>
<feature type="region of interest" description="Disordered" evidence="1">
    <location>
        <begin position="175"/>
        <end position="214"/>
    </location>
</feature>
<evidence type="ECO:0000313" key="3">
    <source>
        <dbReference type="Proteomes" id="UP001642360"/>
    </source>
</evidence>
<evidence type="ECO:0000256" key="1">
    <source>
        <dbReference type="SAM" id="MobiDB-lite"/>
    </source>
</evidence>
<keyword evidence="3" id="KW-1185">Reference proteome</keyword>
<gene>
    <name evidence="2" type="ORF">ILEXP_LOCUS1720</name>
</gene>
<dbReference type="Proteomes" id="UP001642360">
    <property type="component" value="Unassembled WGS sequence"/>
</dbReference>
<comment type="caution">
    <text evidence="2">The sequence shown here is derived from an EMBL/GenBank/DDBJ whole genome shotgun (WGS) entry which is preliminary data.</text>
</comment>
<accession>A0ABC8QQ15</accession>
<evidence type="ECO:0000313" key="2">
    <source>
        <dbReference type="EMBL" id="CAK9134794.1"/>
    </source>
</evidence>
<proteinExistence type="predicted"/>
<feature type="compositionally biased region" description="Basic residues" evidence="1">
    <location>
        <begin position="285"/>
        <end position="294"/>
    </location>
</feature>
<reference evidence="2 3" key="1">
    <citation type="submission" date="2024-02" db="EMBL/GenBank/DDBJ databases">
        <authorList>
            <person name="Vignale AGUSTIN F."/>
            <person name="Sosa J E."/>
            <person name="Modenutti C."/>
        </authorList>
    </citation>
    <scope>NUCLEOTIDE SEQUENCE [LARGE SCALE GENOMIC DNA]</scope>
</reference>
<feature type="compositionally biased region" description="Basic and acidic residues" evidence="1">
    <location>
        <begin position="295"/>
        <end position="306"/>
    </location>
</feature>
<feature type="compositionally biased region" description="Basic and acidic residues" evidence="1">
    <location>
        <begin position="248"/>
        <end position="264"/>
    </location>
</feature>
<feature type="non-terminal residue" evidence="2">
    <location>
        <position position="474"/>
    </location>
</feature>
<feature type="compositionally biased region" description="Low complexity" evidence="1">
    <location>
        <begin position="265"/>
        <end position="277"/>
    </location>
</feature>
<dbReference type="EMBL" id="CAUOFW020000588">
    <property type="protein sequence ID" value="CAK9134794.1"/>
    <property type="molecule type" value="Genomic_DNA"/>
</dbReference>
<feature type="region of interest" description="Disordered" evidence="1">
    <location>
        <begin position="347"/>
        <end position="371"/>
    </location>
</feature>
<sequence>PAEPDLVQRGIEARAHHQVHGQGGGAPKAPHELADLGRDDLLHIAVAREGLAHARGVHVQLQLGRAARQHVALEVGRDVEHEGVGARVHARVHLRAVDHGRRRELRRIEGARDALRQRRAVLVHDGDGRVVQALGHGRGRRVDGDREHIGDEHQQHGVAPQAPQLLDAQPVDVGEKAGAHRNGQAQDRRHGQQQRPERAGQLPKSQRLAEHAAADGDHVAGRIDLADGAAHALQRGHGIDQACELRGGDQRADQHQEHRGDLAARQRGGQQAEARGGAAEDQRRQGQRGKAARHGHAEQGDGHQAHQQEVQHGQHHIGQLLAQQEFGARDRRDVEVGDGAAFLLAHHGQRRQHGGQKQQQQGHDGRHHGRQAAHVGVVAKARLDVDEAGRRHAQALARLLGQPVLVDALQVAAHGLGARGHGTVEPGAHLHGAAAQHIARKARGDLDGQGQLAAAHAAVQCVVVGQRRLLDEVA</sequence>
<feature type="non-terminal residue" evidence="2">
    <location>
        <position position="1"/>
    </location>
</feature>
<protein>
    <submittedName>
        <fullName evidence="2">Uncharacterized protein</fullName>
    </submittedName>
</protein>